<feature type="region of interest" description="Disordered" evidence="11">
    <location>
        <begin position="744"/>
        <end position="766"/>
    </location>
</feature>
<dbReference type="InterPro" id="IPR013616">
    <property type="entry name" value="Chitin_synth_N"/>
</dbReference>
<keyword evidence="6 10" id="KW-0812">Transmembrane</keyword>
<feature type="compositionally biased region" description="Polar residues" evidence="11">
    <location>
        <begin position="48"/>
        <end position="67"/>
    </location>
</feature>
<keyword evidence="5 10" id="KW-0808">Transferase</keyword>
<keyword evidence="3 10" id="KW-1003">Cell membrane</keyword>
<feature type="transmembrane region" description="Helical" evidence="10">
    <location>
        <begin position="633"/>
        <end position="658"/>
    </location>
</feature>
<dbReference type="RefSeq" id="XP_030996113.1">
    <property type="nucleotide sequence ID" value="XM_031139879.1"/>
</dbReference>
<feature type="transmembrane region" description="Helical" evidence="10">
    <location>
        <begin position="678"/>
        <end position="701"/>
    </location>
</feature>
<dbReference type="PANTHER" id="PTHR22914">
    <property type="entry name" value="CHITIN SYNTHASE"/>
    <property type="match status" value="1"/>
</dbReference>
<comment type="catalytic activity">
    <reaction evidence="10">
        <text>[(1-&gt;4)-N-acetyl-beta-D-glucosaminyl](n) + UDP-N-acetyl-alpha-D-glucosamine = [(1-&gt;4)-N-acetyl-beta-D-glucosaminyl](n+1) + UDP + H(+)</text>
        <dbReference type="Rhea" id="RHEA:16637"/>
        <dbReference type="Rhea" id="RHEA-COMP:9593"/>
        <dbReference type="Rhea" id="RHEA-COMP:9595"/>
        <dbReference type="ChEBI" id="CHEBI:15378"/>
        <dbReference type="ChEBI" id="CHEBI:17029"/>
        <dbReference type="ChEBI" id="CHEBI:57705"/>
        <dbReference type="ChEBI" id="CHEBI:58223"/>
        <dbReference type="EC" id="2.4.1.16"/>
    </reaction>
</comment>
<evidence type="ECO:0000256" key="9">
    <source>
        <dbReference type="ARBA" id="ARBA00023316"/>
    </source>
</evidence>
<dbReference type="Pfam" id="PF01644">
    <property type="entry name" value="Chitin_synth_1"/>
    <property type="match status" value="1"/>
</dbReference>
<dbReference type="GeneID" id="41972813"/>
<comment type="caution">
    <text evidence="13">The sequence shown here is derived from an EMBL/GenBank/DDBJ whole genome shotgun (WGS) entry which is preliminary data.</text>
</comment>
<comment type="function">
    <text evidence="10">Polymerizes chitin, a structural polymer of the cell wall and septum, by transferring the sugar moiety of UDP-GlcNAc to the non-reducing end of the growing chitin polymer.</text>
</comment>
<comment type="subcellular location">
    <subcellularLocation>
        <location evidence="1 10">Cell membrane</location>
        <topology evidence="1 10">Multi-pass membrane protein</topology>
    </subcellularLocation>
</comment>
<keyword evidence="4 10" id="KW-0328">Glycosyltransferase</keyword>
<reference evidence="13 14" key="1">
    <citation type="submission" date="2019-06" db="EMBL/GenBank/DDBJ databases">
        <title>Draft genome sequence of the filamentous fungus Phialemoniopsis curvata isolated from diesel fuel.</title>
        <authorList>
            <person name="Varaljay V.A."/>
            <person name="Lyon W.J."/>
            <person name="Crouch A.L."/>
            <person name="Drake C.E."/>
            <person name="Hollomon J.M."/>
            <person name="Nadeau L.J."/>
            <person name="Nunn H.S."/>
            <person name="Stevenson B.S."/>
            <person name="Bojanowski C.L."/>
            <person name="Crookes-Goodson W.J."/>
        </authorList>
    </citation>
    <scope>NUCLEOTIDE SEQUENCE [LARGE SCALE GENOMIC DNA]</scope>
    <source>
        <strain evidence="13 14">D216</strain>
    </source>
</reference>
<evidence type="ECO:0000259" key="12">
    <source>
        <dbReference type="Pfam" id="PF08407"/>
    </source>
</evidence>
<feature type="transmembrane region" description="Helical" evidence="10">
    <location>
        <begin position="602"/>
        <end position="621"/>
    </location>
</feature>
<feature type="region of interest" description="Disordered" evidence="11">
    <location>
        <begin position="1"/>
        <end position="139"/>
    </location>
</feature>
<dbReference type="FunCoup" id="A0A507AWQ6">
    <property type="interactions" value="72"/>
</dbReference>
<dbReference type="GO" id="GO:0004100">
    <property type="term" value="F:chitin synthase activity"/>
    <property type="evidence" value="ECO:0007669"/>
    <property type="project" value="UniProtKB-UniRule"/>
</dbReference>
<dbReference type="EC" id="2.4.1.16" evidence="2 10"/>
<evidence type="ECO:0000256" key="5">
    <source>
        <dbReference type="ARBA" id="ARBA00022679"/>
    </source>
</evidence>
<dbReference type="CDD" id="cd04190">
    <property type="entry name" value="Chitin_synth_C"/>
    <property type="match status" value="1"/>
</dbReference>
<feature type="transmembrane region" description="Helical" evidence="10">
    <location>
        <begin position="558"/>
        <end position="582"/>
    </location>
</feature>
<evidence type="ECO:0000313" key="13">
    <source>
        <dbReference type="EMBL" id="TPX14402.1"/>
    </source>
</evidence>
<keyword evidence="14" id="KW-1185">Reference proteome</keyword>
<dbReference type="GO" id="GO:0071555">
    <property type="term" value="P:cell wall organization"/>
    <property type="evidence" value="ECO:0007669"/>
    <property type="project" value="UniProtKB-KW"/>
</dbReference>
<evidence type="ECO:0000256" key="2">
    <source>
        <dbReference type="ARBA" id="ARBA00012543"/>
    </source>
</evidence>
<dbReference type="STRING" id="1093900.A0A507AWQ6"/>
<evidence type="ECO:0000256" key="1">
    <source>
        <dbReference type="ARBA" id="ARBA00004651"/>
    </source>
</evidence>
<keyword evidence="8 10" id="KW-0472">Membrane</keyword>
<evidence type="ECO:0000256" key="3">
    <source>
        <dbReference type="ARBA" id="ARBA00022475"/>
    </source>
</evidence>
<dbReference type="AlphaFoldDB" id="A0A507AWQ6"/>
<evidence type="ECO:0000256" key="10">
    <source>
        <dbReference type="RuleBase" id="RU366040"/>
    </source>
</evidence>
<dbReference type="Pfam" id="PF08407">
    <property type="entry name" value="Chitin_synth_1N"/>
    <property type="match status" value="1"/>
</dbReference>
<protein>
    <recommendedName>
        <fullName evidence="2 10">Chitin synthase</fullName>
        <ecNumber evidence="2 10">2.4.1.16</ecNumber>
    </recommendedName>
</protein>
<keyword evidence="7 10" id="KW-1133">Transmembrane helix</keyword>
<organism evidence="13 14">
    <name type="scientific">Thyridium curvatum</name>
    <dbReference type="NCBI Taxonomy" id="1093900"/>
    <lineage>
        <taxon>Eukaryota</taxon>
        <taxon>Fungi</taxon>
        <taxon>Dikarya</taxon>
        <taxon>Ascomycota</taxon>
        <taxon>Pezizomycotina</taxon>
        <taxon>Sordariomycetes</taxon>
        <taxon>Sordariomycetidae</taxon>
        <taxon>Thyridiales</taxon>
        <taxon>Thyridiaceae</taxon>
        <taxon>Thyridium</taxon>
    </lineage>
</organism>
<keyword evidence="9 10" id="KW-0961">Cell wall biogenesis/degradation</keyword>
<feature type="compositionally biased region" description="Basic and acidic residues" evidence="11">
    <location>
        <begin position="95"/>
        <end position="105"/>
    </location>
</feature>
<evidence type="ECO:0000256" key="6">
    <source>
        <dbReference type="ARBA" id="ARBA00022692"/>
    </source>
</evidence>
<comment type="similarity">
    <text evidence="10">Belongs to the chitin synthase family.</text>
</comment>
<proteinExistence type="inferred from homology"/>
<dbReference type="EMBL" id="SKBQ01000028">
    <property type="protein sequence ID" value="TPX14402.1"/>
    <property type="molecule type" value="Genomic_DNA"/>
</dbReference>
<dbReference type="InParanoid" id="A0A507AWQ6"/>
<evidence type="ECO:0000313" key="14">
    <source>
        <dbReference type="Proteomes" id="UP000319257"/>
    </source>
</evidence>
<dbReference type="Proteomes" id="UP000319257">
    <property type="component" value="Unassembled WGS sequence"/>
</dbReference>
<evidence type="ECO:0000256" key="4">
    <source>
        <dbReference type="ARBA" id="ARBA00022676"/>
    </source>
</evidence>
<accession>A0A507AWQ6</accession>
<dbReference type="InterPro" id="IPR004835">
    <property type="entry name" value="Chitin_synth"/>
</dbReference>
<feature type="transmembrane region" description="Helical" evidence="10">
    <location>
        <begin position="527"/>
        <end position="546"/>
    </location>
</feature>
<sequence>MDNRGNYRTPSPGHPIQQGYQLEDNPYGSRQNLDIPMGPQAGRYSPGDSLQMQTAHSVDNLSENPFHSQGDFGVHPEQHHQDYYNQPYQPSPHGGHPDYDHEQGYGHDGQALLNSGDNYGPDPYQDVPTPQPQQPAAPIKRWKTVKQVLLYRGNLVLDCPVPPRLLNQVPHGERDEFTHMRYTAATCDPNDFYEENFTLRQRLFSKPRHTELFIVITMYNEDDILFARTMIGVIKNIEYMCRRTESKTWGKDAWKKIVVCVVSDGRSKINPRTKALLAGMGVYQEGIAKQQVNNKDVTAHIYEYTTQVGLAIKNDVVQLIPKQQPVQVLFCLKEKNQKKINSHRWFFSAFGRVLDPNICVLIDAGTKPGGNSIYHLWKAFDLEPMCAGACGEIKAMLGTGGKHLLNPLVAAQNFEYKMSNILDKPLESAFGFISVLPGAFSAYRYVALQNDKNGQGPLEKYFAGEKLHGAGAGIFTANMYLAEDRILCFELVTKRNCHWILQYVKSATGETDVPDEIAELILQRRRWLNGSFFAAIYAIAHFYQFFRSDHSFFRKIAFFIEFTFNTINMIFAWFAIGNFFLVFKILTSSLSDPKLLGNVGNILSVVFEWLYGISLITCFVLSMGNRPAGSGPYYMAMVIFWAVIFIYLMFAAIFISVRAIQEDVADGFQVSELVQNKVFITLILSVLSTYGIWLIASVLMFDPWHMFTSLVQYMLLTPTFTNVLNVYAFCNTHDISWGTKGDDKPDKLPSVNTKDGQGKTDLPDEGDLNAQYERELQVFGRKEVVVKKAPTPSQLEEKQMDYYRGVRTIVVLSWMITNFALAALVLSTAGLEKITPKDSGADARASAYMAAVLYSVAALSAFKFIGACWFLIVRMFRGV</sequence>
<feature type="transmembrane region" description="Helical" evidence="10">
    <location>
        <begin position="808"/>
        <end position="831"/>
    </location>
</feature>
<dbReference type="PANTHER" id="PTHR22914:SF9">
    <property type="entry name" value="CHITIN SYNTHASE 1"/>
    <property type="match status" value="1"/>
</dbReference>
<feature type="transmembrane region" description="Helical" evidence="10">
    <location>
        <begin position="851"/>
        <end position="873"/>
    </location>
</feature>
<evidence type="ECO:0000256" key="8">
    <source>
        <dbReference type="ARBA" id="ARBA00023136"/>
    </source>
</evidence>
<dbReference type="OrthoDB" id="26569at2759"/>
<name>A0A507AWQ6_9PEZI</name>
<evidence type="ECO:0000256" key="11">
    <source>
        <dbReference type="SAM" id="MobiDB-lite"/>
    </source>
</evidence>
<feature type="domain" description="Chitin synthase N-terminal" evidence="12">
    <location>
        <begin position="143"/>
        <end position="211"/>
    </location>
</feature>
<evidence type="ECO:0000256" key="7">
    <source>
        <dbReference type="ARBA" id="ARBA00022989"/>
    </source>
</evidence>
<gene>
    <name evidence="13" type="ORF">E0L32_005366</name>
</gene>
<dbReference type="GO" id="GO:0005886">
    <property type="term" value="C:plasma membrane"/>
    <property type="evidence" value="ECO:0007669"/>
    <property type="project" value="UniProtKB-SubCell"/>
</dbReference>
<dbReference type="GO" id="GO:0030428">
    <property type="term" value="C:cell septum"/>
    <property type="evidence" value="ECO:0007669"/>
    <property type="project" value="TreeGrafter"/>
</dbReference>
<dbReference type="GO" id="GO:0006031">
    <property type="term" value="P:chitin biosynthetic process"/>
    <property type="evidence" value="ECO:0007669"/>
    <property type="project" value="UniProtKB-UniRule"/>
</dbReference>